<name>A0A6P8Y4V3_DROAB</name>
<feature type="compositionally biased region" description="Polar residues" evidence="1">
    <location>
        <begin position="1"/>
        <end position="36"/>
    </location>
</feature>
<dbReference type="GeneID" id="117567692"/>
<evidence type="ECO:0000256" key="1">
    <source>
        <dbReference type="SAM" id="MobiDB-lite"/>
    </source>
</evidence>
<gene>
    <name evidence="3" type="primary">LOC117567692</name>
</gene>
<accession>A0A6P8Y4V3</accession>
<protein>
    <submittedName>
        <fullName evidence="3">Protein argonaute-2</fullName>
    </submittedName>
</protein>
<feature type="region of interest" description="Disordered" evidence="1">
    <location>
        <begin position="1"/>
        <end position="119"/>
    </location>
</feature>
<dbReference type="RefSeq" id="XP_034103707.1">
    <property type="nucleotide sequence ID" value="XM_034247816.2"/>
</dbReference>
<organism evidence="2 3">
    <name type="scientific">Drosophila albomicans</name>
    <name type="common">Fruit fly</name>
    <dbReference type="NCBI Taxonomy" id="7291"/>
    <lineage>
        <taxon>Eukaryota</taxon>
        <taxon>Metazoa</taxon>
        <taxon>Ecdysozoa</taxon>
        <taxon>Arthropoda</taxon>
        <taxon>Hexapoda</taxon>
        <taxon>Insecta</taxon>
        <taxon>Pterygota</taxon>
        <taxon>Neoptera</taxon>
        <taxon>Endopterygota</taxon>
        <taxon>Diptera</taxon>
        <taxon>Brachycera</taxon>
        <taxon>Muscomorpha</taxon>
        <taxon>Ephydroidea</taxon>
        <taxon>Drosophilidae</taxon>
        <taxon>Drosophila</taxon>
    </lineage>
</organism>
<proteinExistence type="predicted"/>
<dbReference type="AlphaFoldDB" id="A0A6P8Y4V3"/>
<keyword evidence="2" id="KW-1185">Reference proteome</keyword>
<dbReference type="Proteomes" id="UP000515160">
    <property type="component" value="Chromosome 3"/>
</dbReference>
<dbReference type="InterPro" id="IPR028265">
    <property type="entry name" value="TTDN1/SICKLE"/>
</dbReference>
<reference evidence="3" key="1">
    <citation type="submission" date="2025-08" db="UniProtKB">
        <authorList>
            <consortium name="RefSeq"/>
        </authorList>
    </citation>
    <scope>IDENTIFICATION</scope>
    <source>
        <strain evidence="3">15112-1751.03</strain>
        <tissue evidence="3">Whole Adult</tissue>
    </source>
</reference>
<dbReference type="OrthoDB" id="8067710at2759"/>
<dbReference type="Pfam" id="PF15502">
    <property type="entry name" value="MPLKIP"/>
    <property type="match status" value="1"/>
</dbReference>
<evidence type="ECO:0000313" key="3">
    <source>
        <dbReference type="RefSeq" id="XP_034103707.1"/>
    </source>
</evidence>
<sequence length="161" mass="19026">MSAPRKNTNYFSPYSQHVGQYPSQTSDYRTQHTGGLQQPHEREQQNRPQGTPHFYQSRTPQQQQCGFYEDRQSSPHFYRNKTPYQQQGRNFGQRGGRRGFHQQHHQQRQFNNGRSTSTDTFSQYFHSSMLEDPWHDLMERHNAIHGSVINEAPKTKETVDT</sequence>
<feature type="compositionally biased region" description="Basic residues" evidence="1">
    <location>
        <begin position="95"/>
        <end position="107"/>
    </location>
</feature>
<evidence type="ECO:0000313" key="2">
    <source>
        <dbReference type="Proteomes" id="UP000515160"/>
    </source>
</evidence>
<feature type="compositionally biased region" description="Polar residues" evidence="1">
    <location>
        <begin position="46"/>
        <end position="65"/>
    </location>
</feature>